<keyword evidence="3" id="KW-0547">Nucleotide-binding</keyword>
<dbReference type="RefSeq" id="XP_001611379.1">
    <property type="nucleotide sequence ID" value="XM_001611329.1"/>
</dbReference>
<organism evidence="10 11">
    <name type="scientific">Babesia bovis</name>
    <dbReference type="NCBI Taxonomy" id="5865"/>
    <lineage>
        <taxon>Eukaryota</taxon>
        <taxon>Sar</taxon>
        <taxon>Alveolata</taxon>
        <taxon>Apicomplexa</taxon>
        <taxon>Aconoidasida</taxon>
        <taxon>Piroplasmida</taxon>
        <taxon>Babesiidae</taxon>
        <taxon>Babesia</taxon>
    </lineage>
</organism>
<dbReference type="GO" id="GO:0005524">
    <property type="term" value="F:ATP binding"/>
    <property type="evidence" value="ECO:0007669"/>
    <property type="project" value="UniProtKB-KW"/>
</dbReference>
<dbReference type="PANTHER" id="PTHR12400">
    <property type="entry name" value="INOSITOL POLYPHOSPHATE KINASE"/>
    <property type="match status" value="1"/>
</dbReference>
<comment type="similarity">
    <text evidence="1 8">Belongs to the inositol phosphokinase (IPK) family.</text>
</comment>
<dbReference type="SUPFAM" id="SSF56104">
    <property type="entry name" value="SAICAR synthase-like"/>
    <property type="match status" value="1"/>
</dbReference>
<keyword evidence="2 8" id="KW-0808">Transferase</keyword>
<evidence type="ECO:0000256" key="9">
    <source>
        <dbReference type="SAM" id="MobiDB-lite"/>
    </source>
</evidence>
<evidence type="ECO:0000256" key="6">
    <source>
        <dbReference type="ARBA" id="ARBA00036164"/>
    </source>
</evidence>
<dbReference type="InterPro" id="IPR005522">
    <property type="entry name" value="IPK"/>
</dbReference>
<evidence type="ECO:0000256" key="8">
    <source>
        <dbReference type="RuleBase" id="RU363090"/>
    </source>
</evidence>
<dbReference type="EMBL" id="AAXT01000001">
    <property type="protein sequence ID" value="EDO07811.1"/>
    <property type="molecule type" value="Genomic_DNA"/>
</dbReference>
<comment type="caution">
    <text evidence="10">The sequence shown here is derived from an EMBL/GenBank/DDBJ whole genome shotgun (WGS) entry which is preliminary data.</text>
</comment>
<evidence type="ECO:0000256" key="3">
    <source>
        <dbReference type="ARBA" id="ARBA00022741"/>
    </source>
</evidence>
<dbReference type="Gene3D" id="3.30.470.160">
    <property type="entry name" value="Inositol polyphosphate kinase"/>
    <property type="match status" value="1"/>
</dbReference>
<dbReference type="GO" id="GO:0005737">
    <property type="term" value="C:cytoplasm"/>
    <property type="evidence" value="ECO:0007669"/>
    <property type="project" value="TreeGrafter"/>
</dbReference>
<dbReference type="KEGG" id="bbo:BBOV_III002450"/>
<reference evidence="11" key="2">
    <citation type="journal article" date="2020" name="Data Brief">
        <title>Transcriptome dataset of Babesia bovis life stages within vertebrate and invertebrate hosts.</title>
        <authorList>
            <person name="Ueti M.W."/>
            <person name="Johnson W.C."/>
            <person name="Kappmeyer L.S."/>
            <person name="Herndon D.R."/>
            <person name="Mousel M.R."/>
            <person name="Reif K.E."/>
            <person name="Taus N.S."/>
            <person name="Ifeonu O.O."/>
            <person name="Silva J.C."/>
            <person name="Suarez C.E."/>
            <person name="Brayton K.A."/>
        </authorList>
    </citation>
    <scope>NUCLEOTIDE SEQUENCE [LARGE SCALE GENOMIC DNA]</scope>
</reference>
<evidence type="ECO:0000256" key="5">
    <source>
        <dbReference type="ARBA" id="ARBA00022840"/>
    </source>
</evidence>
<comment type="catalytic activity">
    <reaction evidence="7">
        <text>1D-myo-inositol 1,3,4,6-tetrakisphosphate + ATP = 1D-myo-inositol 1,3,4,5,6-pentakisphosphate + ADP + H(+)</text>
        <dbReference type="Rhea" id="RHEA:12717"/>
        <dbReference type="ChEBI" id="CHEBI:15378"/>
        <dbReference type="ChEBI" id="CHEBI:30616"/>
        <dbReference type="ChEBI" id="CHEBI:57660"/>
        <dbReference type="ChEBI" id="CHEBI:57733"/>
        <dbReference type="ChEBI" id="CHEBI:456216"/>
        <dbReference type="EC" id="2.7.1.140"/>
    </reaction>
</comment>
<dbReference type="PANTHER" id="PTHR12400:SF51">
    <property type="entry name" value="INOSITOL POLYPHOSPHATE MULTIKINASE"/>
    <property type="match status" value="1"/>
</dbReference>
<evidence type="ECO:0000313" key="11">
    <source>
        <dbReference type="Proteomes" id="UP000002173"/>
    </source>
</evidence>
<dbReference type="GO" id="GO:0005634">
    <property type="term" value="C:nucleus"/>
    <property type="evidence" value="ECO:0007669"/>
    <property type="project" value="TreeGrafter"/>
</dbReference>
<protein>
    <recommendedName>
        <fullName evidence="8">Kinase</fullName>
        <ecNumber evidence="8">2.7.-.-</ecNumber>
    </recommendedName>
</protein>
<sequence>MTEHCQKSNRQPLQPFHHSQKKLSGTSLMLFDMEQRFVYKIIPEYNQSEAVFYSLVNGKPLNHDSMNYRYLKDSVRYPEELCRHNILPNYYGVVNVKAECITPEPSTDKISQDSNYFEIEEDTGSSNDVFGAIKLENLLHGYRRPAIIDVKLGIHNALDNAQYNGITAEERIACVKLWQNLKMSYKAENSGIKRLYNITAKDLGLGEPFTRMHPTELHSLLKSWRQHIVASQTTENELGFRICSISIDTDKGPLEITATQAKQLKKEETVSILQEVLHKVDNVRKCVVNALVKIKEWVMLQDMLSFAATSLLITYDQNNPALCKVRWVDFTHVESVKHSPYPVLPNPSNMIKGIDHLLSICENATK</sequence>
<dbReference type="GO" id="GO:0047326">
    <property type="term" value="F:inositol-1,3,4,6-tetrakisphosphate 5-kinase activity"/>
    <property type="evidence" value="ECO:0007669"/>
    <property type="project" value="RHEA"/>
</dbReference>
<dbReference type="EC" id="2.7.-.-" evidence="8"/>
<dbReference type="OMA" id="WIDFTHI"/>
<gene>
    <name evidence="10" type="ORF">BBOV_III002450</name>
</gene>
<evidence type="ECO:0000256" key="4">
    <source>
        <dbReference type="ARBA" id="ARBA00022777"/>
    </source>
</evidence>
<reference evidence="11" key="3">
    <citation type="journal article" date="2021" name="Int. J. Parasitol.">
        <title>Comparative analysis of gene expression between Babesia bovis blood stages and kinetes allowed by improved genome annotation.</title>
        <authorList>
            <person name="Ueti M.W."/>
            <person name="Johnson W.C."/>
            <person name="Kappmeyer L.S."/>
            <person name="Herndon D.R."/>
            <person name="Mousel M.R."/>
            <person name="Reif K.E."/>
            <person name="Taus N.S."/>
            <person name="Ifeonu O.O."/>
            <person name="Silva J.C."/>
            <person name="Suarez C.E."/>
            <person name="Brayton K.A."/>
        </authorList>
    </citation>
    <scope>NUCLEOTIDE SEQUENCE [LARGE SCALE GENOMIC DNA]</scope>
</reference>
<evidence type="ECO:0000256" key="7">
    <source>
        <dbReference type="ARBA" id="ARBA00036525"/>
    </source>
</evidence>
<keyword evidence="11" id="KW-1185">Reference proteome</keyword>
<dbReference type="eggNOG" id="ENOG502QX5P">
    <property type="taxonomic scope" value="Eukaryota"/>
</dbReference>
<dbReference type="GeneID" id="5479625"/>
<dbReference type="Proteomes" id="UP000002173">
    <property type="component" value="Unassembled WGS sequence"/>
</dbReference>
<dbReference type="GO" id="GO:0008440">
    <property type="term" value="F:inositol-1,4,5-trisphosphate 3-kinase activity"/>
    <property type="evidence" value="ECO:0007669"/>
    <property type="project" value="TreeGrafter"/>
</dbReference>
<evidence type="ECO:0000256" key="1">
    <source>
        <dbReference type="ARBA" id="ARBA00007374"/>
    </source>
</evidence>
<dbReference type="VEuPathDB" id="PiroplasmaDB:BBOV_III002450"/>
<dbReference type="AlphaFoldDB" id="A7AMM7"/>
<dbReference type="Pfam" id="PF03770">
    <property type="entry name" value="IPK"/>
    <property type="match status" value="1"/>
</dbReference>
<comment type="catalytic activity">
    <reaction evidence="6">
        <text>1D-myo-inositol 1,4,5-trisphosphate + 2 ATP = 1D-myo-inositol 1,3,4,5,6-pentakisphosphate + 2 ADP + 2 H(+)</text>
        <dbReference type="Rhea" id="RHEA:32359"/>
        <dbReference type="ChEBI" id="CHEBI:15378"/>
        <dbReference type="ChEBI" id="CHEBI:30616"/>
        <dbReference type="ChEBI" id="CHEBI:57733"/>
        <dbReference type="ChEBI" id="CHEBI:203600"/>
        <dbReference type="ChEBI" id="CHEBI:456216"/>
        <dbReference type="EC" id="2.7.1.151"/>
    </reaction>
</comment>
<dbReference type="GO" id="GO:0032958">
    <property type="term" value="P:inositol phosphate biosynthetic process"/>
    <property type="evidence" value="ECO:0007669"/>
    <property type="project" value="InterPro"/>
</dbReference>
<dbReference type="InterPro" id="IPR038286">
    <property type="entry name" value="IPK_sf"/>
</dbReference>
<evidence type="ECO:0000313" key="10">
    <source>
        <dbReference type="EMBL" id="EDO07811.1"/>
    </source>
</evidence>
<keyword evidence="5" id="KW-0067">ATP-binding</keyword>
<dbReference type="InParanoid" id="A7AMM7"/>
<evidence type="ECO:0000256" key="2">
    <source>
        <dbReference type="ARBA" id="ARBA00022679"/>
    </source>
</evidence>
<name>A7AMM7_BABBO</name>
<keyword evidence="4 8" id="KW-0418">Kinase</keyword>
<proteinExistence type="inferred from homology"/>
<feature type="region of interest" description="Disordered" evidence="9">
    <location>
        <begin position="1"/>
        <end position="20"/>
    </location>
</feature>
<reference evidence="10 11" key="1">
    <citation type="journal article" date="2007" name="PLoS Pathog.">
        <title>Genome sequence of Babesia bovis and comparative analysis of apicomplexan hemoprotozoa.</title>
        <authorList>
            <person name="Brayton K.A."/>
            <person name="Lau A.O.T."/>
            <person name="Herndon D.R."/>
            <person name="Hannick L."/>
            <person name="Kappmeyer L.S."/>
            <person name="Berens S.J."/>
            <person name="Bidwell S.L."/>
            <person name="Brown W.C."/>
            <person name="Crabtree J."/>
            <person name="Fadrosh D."/>
            <person name="Feldblum T."/>
            <person name="Forberger H.A."/>
            <person name="Haas B.J."/>
            <person name="Howell J.M."/>
            <person name="Khouri H."/>
            <person name="Koo H."/>
            <person name="Mann D.J."/>
            <person name="Norimine J."/>
            <person name="Paulsen I.T."/>
            <person name="Radune D."/>
            <person name="Ren Q."/>
            <person name="Smith R.K. Jr."/>
            <person name="Suarez C.E."/>
            <person name="White O."/>
            <person name="Wortman J.R."/>
            <person name="Knowles D.P. Jr."/>
            <person name="McElwain T.F."/>
            <person name="Nene V.M."/>
        </authorList>
    </citation>
    <scope>NUCLEOTIDE SEQUENCE [LARGE SCALE GENOMIC DNA]</scope>
    <source>
        <strain evidence="10">T2Bo</strain>
    </source>
</reference>
<accession>A7AMM7</accession>